<evidence type="ECO:0000256" key="1">
    <source>
        <dbReference type="SAM" id="MobiDB-lite"/>
    </source>
</evidence>
<protein>
    <submittedName>
        <fullName evidence="2">Uncharacterized protein</fullName>
    </submittedName>
</protein>
<dbReference type="AlphaFoldDB" id="A0A4Z1FVA0"/>
<evidence type="ECO:0000313" key="3">
    <source>
        <dbReference type="Proteomes" id="UP000297910"/>
    </source>
</evidence>
<accession>A0A4Z1FVA0</accession>
<reference evidence="2 3" key="1">
    <citation type="submission" date="2017-12" db="EMBL/GenBank/DDBJ databases">
        <title>Comparative genomics of Botrytis spp.</title>
        <authorList>
            <person name="Valero-Jimenez C.A."/>
            <person name="Tapia P."/>
            <person name="Veloso J."/>
            <person name="Silva-Moreno E."/>
            <person name="Staats M."/>
            <person name="Valdes J.H."/>
            <person name="Van Kan J.A.L."/>
        </authorList>
    </citation>
    <scope>NUCLEOTIDE SEQUENCE [LARGE SCALE GENOMIC DNA]</scope>
    <source>
        <strain evidence="2 3">Bp0003</strain>
    </source>
</reference>
<dbReference type="EMBL" id="PQXI01000025">
    <property type="protein sequence ID" value="TGO28636.1"/>
    <property type="molecule type" value="Genomic_DNA"/>
</dbReference>
<organism evidence="2 3">
    <name type="scientific">Botrytis paeoniae</name>
    <dbReference type="NCBI Taxonomy" id="278948"/>
    <lineage>
        <taxon>Eukaryota</taxon>
        <taxon>Fungi</taxon>
        <taxon>Dikarya</taxon>
        <taxon>Ascomycota</taxon>
        <taxon>Pezizomycotina</taxon>
        <taxon>Leotiomycetes</taxon>
        <taxon>Helotiales</taxon>
        <taxon>Sclerotiniaceae</taxon>
        <taxon>Botrytis</taxon>
    </lineage>
</organism>
<feature type="compositionally biased region" description="Acidic residues" evidence="1">
    <location>
        <begin position="236"/>
        <end position="247"/>
    </location>
</feature>
<keyword evidence="3" id="KW-1185">Reference proteome</keyword>
<gene>
    <name evidence="2" type="ORF">BPAE_0025g00450</name>
</gene>
<evidence type="ECO:0000313" key="2">
    <source>
        <dbReference type="EMBL" id="TGO28636.1"/>
    </source>
</evidence>
<feature type="region of interest" description="Disordered" evidence="1">
    <location>
        <begin position="225"/>
        <end position="247"/>
    </location>
</feature>
<dbReference type="Proteomes" id="UP000297910">
    <property type="component" value="Unassembled WGS sequence"/>
</dbReference>
<proteinExistence type="predicted"/>
<sequence>MPAPSTPMATTTAPHVPPTRIIFRTREEMIRIRRLKKNLANSHPDVSKYAFKTRCPDPEFEVPTPIEKPKRDNISLGKNLGTTLFHRDYLIKQLGVFGMVANSEERHRLYKNWVQSTKDGLQKDEESVSEEYRRLKFHLMVEKNRIRRIFCTHVKDRPTLEKKLGEIQDEEEEAAAAYVKECKKIHAHRVKMENEMERIKDLLAEMSQYPQGDFPKIWGKGYDQASKNIGRRSSPEESELGEISELV</sequence>
<comment type="caution">
    <text evidence="2">The sequence shown here is derived from an EMBL/GenBank/DDBJ whole genome shotgun (WGS) entry which is preliminary data.</text>
</comment>
<name>A0A4Z1FVA0_9HELO</name>